<comment type="caution">
    <text evidence="1">The sequence shown here is derived from an EMBL/GenBank/DDBJ whole genome shotgun (WGS) entry which is preliminary data.</text>
</comment>
<sequence>MNAALLPITGSDPITLLSSKASGAWNALETRYASQVTQDELDHLFALFVLGLTSPFYAEERPLAHLDACRTLMSQKLDDDRVERALRSVPTATQGWVEKAYLSIEQLGTKNGQALFEQQPKSNQTINAIELTPATEAGGSGETS</sequence>
<dbReference type="Proteomes" id="UP000249453">
    <property type="component" value="Unassembled WGS sequence"/>
</dbReference>
<accession>A0A364JS09</accession>
<dbReference type="AlphaFoldDB" id="A0A364JS09"/>
<evidence type="ECO:0000313" key="2">
    <source>
        <dbReference type="Proteomes" id="UP000249453"/>
    </source>
</evidence>
<gene>
    <name evidence="1" type="ORF">C7374_12222</name>
</gene>
<name>A0A364JS09_9HYPH</name>
<keyword evidence="2" id="KW-1185">Reference proteome</keyword>
<protein>
    <submittedName>
        <fullName evidence="1">Uncharacterized protein</fullName>
    </submittedName>
</protein>
<evidence type="ECO:0000313" key="1">
    <source>
        <dbReference type="EMBL" id="RAK25605.1"/>
    </source>
</evidence>
<dbReference type="RefSeq" id="WP_111576396.1">
    <property type="nucleotide sequence ID" value="NZ_JBHEEY010000022.1"/>
</dbReference>
<reference evidence="1 2" key="1">
    <citation type="submission" date="2018-06" db="EMBL/GenBank/DDBJ databases">
        <title>Genomic Encyclopedia of Type Strains, Phase IV (KMG-IV): sequencing the most valuable type-strain genomes for metagenomic binning, comparative biology and taxonomic classification.</title>
        <authorList>
            <person name="Goeker M."/>
        </authorList>
    </citation>
    <scope>NUCLEOTIDE SEQUENCE [LARGE SCALE GENOMIC DNA]</scope>
    <source>
        <strain evidence="1 2">DSM 26720</strain>
    </source>
</reference>
<proteinExistence type="predicted"/>
<organism evidence="1 2">
    <name type="scientific">Falsochrobactrum ovis</name>
    <dbReference type="NCBI Taxonomy" id="1293442"/>
    <lineage>
        <taxon>Bacteria</taxon>
        <taxon>Pseudomonadati</taxon>
        <taxon>Pseudomonadota</taxon>
        <taxon>Alphaproteobacteria</taxon>
        <taxon>Hyphomicrobiales</taxon>
        <taxon>Brucellaceae</taxon>
        <taxon>Falsochrobactrum</taxon>
    </lineage>
</organism>
<dbReference type="OrthoDB" id="8075160at2"/>
<dbReference type="EMBL" id="QLMK01000022">
    <property type="protein sequence ID" value="RAK25605.1"/>
    <property type="molecule type" value="Genomic_DNA"/>
</dbReference>